<dbReference type="CTD" id="20199546"/>
<dbReference type="InParanoid" id="T1ESJ6"/>
<dbReference type="EMBL" id="KB097143">
    <property type="protein sequence ID" value="ESN98886.1"/>
    <property type="molecule type" value="Genomic_DNA"/>
</dbReference>
<dbReference type="EnsemblMetazoa" id="HelroT162351">
    <property type="protein sequence ID" value="HelroP162351"/>
    <property type="gene ID" value="HelroG162351"/>
</dbReference>
<dbReference type="EMBL" id="AMQM01001073">
    <property type="status" value="NOT_ANNOTATED_CDS"/>
    <property type="molecule type" value="Genomic_DNA"/>
</dbReference>
<reference evidence="4" key="1">
    <citation type="submission" date="2012-12" db="EMBL/GenBank/DDBJ databases">
        <authorList>
            <person name="Hellsten U."/>
            <person name="Grimwood J."/>
            <person name="Chapman J.A."/>
            <person name="Shapiro H."/>
            <person name="Aerts A."/>
            <person name="Otillar R.P."/>
            <person name="Terry A.Y."/>
            <person name="Boore J.L."/>
            <person name="Simakov O."/>
            <person name="Marletaz F."/>
            <person name="Cho S.-J."/>
            <person name="Edsinger-Gonzales E."/>
            <person name="Havlak P."/>
            <person name="Kuo D.-H."/>
            <person name="Larsson T."/>
            <person name="Lv J."/>
            <person name="Arendt D."/>
            <person name="Savage R."/>
            <person name="Osoegawa K."/>
            <person name="de Jong P."/>
            <person name="Lindberg D.R."/>
            <person name="Seaver E.C."/>
            <person name="Weisblat D.A."/>
            <person name="Putnam N.H."/>
            <person name="Grigoriev I.V."/>
            <person name="Rokhsar D.S."/>
        </authorList>
    </citation>
    <scope>NUCLEOTIDE SEQUENCE</scope>
</reference>
<reference evidence="3" key="3">
    <citation type="submission" date="2015-06" db="UniProtKB">
        <authorList>
            <consortium name="EnsemblMetazoa"/>
        </authorList>
    </citation>
    <scope>IDENTIFICATION</scope>
</reference>
<dbReference type="RefSeq" id="XP_009022829.1">
    <property type="nucleotide sequence ID" value="XM_009024581.1"/>
</dbReference>
<protein>
    <submittedName>
        <fullName evidence="2 3">Uncharacterized protein</fullName>
    </submittedName>
</protein>
<sequence>MSPFQSISGTKQTISTSIKLILIYLHLFAQVQDSSGKPYGNNFNKYSNVEMLREGKEMSQELPDSGLFFGKRSEELPDSGLFFGKRVNQYPLDKDFFHGKEFQYIPISSIGQPVKPSEVLFGKRGEADNLPESGLFFGKRNPTLNGLS</sequence>
<keyword evidence="1" id="KW-0732">Signal</keyword>
<keyword evidence="4" id="KW-1185">Reference proteome</keyword>
<accession>T1ESJ6</accession>
<evidence type="ECO:0000313" key="2">
    <source>
        <dbReference type="EMBL" id="ESN98886.1"/>
    </source>
</evidence>
<proteinExistence type="predicted"/>
<evidence type="ECO:0000256" key="1">
    <source>
        <dbReference type="SAM" id="SignalP"/>
    </source>
</evidence>
<dbReference type="GeneID" id="20199546"/>
<evidence type="ECO:0000313" key="4">
    <source>
        <dbReference type="Proteomes" id="UP000015101"/>
    </source>
</evidence>
<gene>
    <name evidence="3" type="primary">20199546</name>
    <name evidence="2" type="ORF">HELRODRAFT_162351</name>
</gene>
<dbReference type="AlphaFoldDB" id="T1ESJ6"/>
<reference evidence="2 4" key="2">
    <citation type="journal article" date="2013" name="Nature">
        <title>Insights into bilaterian evolution from three spiralian genomes.</title>
        <authorList>
            <person name="Simakov O."/>
            <person name="Marletaz F."/>
            <person name="Cho S.J."/>
            <person name="Edsinger-Gonzales E."/>
            <person name="Havlak P."/>
            <person name="Hellsten U."/>
            <person name="Kuo D.H."/>
            <person name="Larsson T."/>
            <person name="Lv J."/>
            <person name="Arendt D."/>
            <person name="Savage R."/>
            <person name="Osoegawa K."/>
            <person name="de Jong P."/>
            <person name="Grimwood J."/>
            <person name="Chapman J.A."/>
            <person name="Shapiro H."/>
            <person name="Aerts A."/>
            <person name="Otillar R.P."/>
            <person name="Terry A.Y."/>
            <person name="Boore J.L."/>
            <person name="Grigoriev I.V."/>
            <person name="Lindberg D.R."/>
            <person name="Seaver E.C."/>
            <person name="Weisblat D.A."/>
            <person name="Putnam N.H."/>
            <person name="Rokhsar D.S."/>
        </authorList>
    </citation>
    <scope>NUCLEOTIDE SEQUENCE</scope>
</reference>
<feature type="chain" id="PRO_5010980055" evidence="1">
    <location>
        <begin position="37"/>
        <end position="148"/>
    </location>
</feature>
<dbReference type="Proteomes" id="UP000015101">
    <property type="component" value="Unassembled WGS sequence"/>
</dbReference>
<dbReference type="HOGENOM" id="CLU_1760783_0_0_1"/>
<evidence type="ECO:0000313" key="3">
    <source>
        <dbReference type="EnsemblMetazoa" id="HelroP162351"/>
    </source>
</evidence>
<name>T1ESJ6_HELRO</name>
<feature type="signal peptide" evidence="1">
    <location>
        <begin position="1"/>
        <end position="36"/>
    </location>
</feature>
<organism evidence="3 4">
    <name type="scientific">Helobdella robusta</name>
    <name type="common">Californian leech</name>
    <dbReference type="NCBI Taxonomy" id="6412"/>
    <lineage>
        <taxon>Eukaryota</taxon>
        <taxon>Metazoa</taxon>
        <taxon>Spiralia</taxon>
        <taxon>Lophotrochozoa</taxon>
        <taxon>Annelida</taxon>
        <taxon>Clitellata</taxon>
        <taxon>Hirudinea</taxon>
        <taxon>Rhynchobdellida</taxon>
        <taxon>Glossiphoniidae</taxon>
        <taxon>Helobdella</taxon>
    </lineage>
</organism>
<dbReference type="KEGG" id="hro:HELRODRAFT_162351"/>